<comment type="caution">
    <text evidence="1">The sequence shown here is derived from an EMBL/GenBank/DDBJ whole genome shotgun (WGS) entry which is preliminary data.</text>
</comment>
<proteinExistence type="predicted"/>
<dbReference type="SUPFAM" id="SSF50960">
    <property type="entry name" value="TolB, C-terminal domain"/>
    <property type="match status" value="1"/>
</dbReference>
<reference evidence="1 2" key="1">
    <citation type="submission" date="2024-08" db="EMBL/GenBank/DDBJ databases">
        <title>Gnathostoma spinigerum genome.</title>
        <authorList>
            <person name="Gonzalez-Bertolin B."/>
            <person name="Monzon S."/>
            <person name="Zaballos A."/>
            <person name="Jimenez P."/>
            <person name="Dekumyoy P."/>
            <person name="Varona S."/>
            <person name="Cuesta I."/>
            <person name="Sumanam S."/>
            <person name="Adisakwattana P."/>
            <person name="Gasser R.B."/>
            <person name="Hernandez-Gonzalez A."/>
            <person name="Young N.D."/>
            <person name="Perteguer M.J."/>
        </authorList>
    </citation>
    <scope>NUCLEOTIDE SEQUENCE [LARGE SCALE GENOMIC DNA]</scope>
    <source>
        <strain evidence="1">AL3</strain>
        <tissue evidence="1">Liver</tissue>
    </source>
</reference>
<keyword evidence="2" id="KW-1185">Reference proteome</keyword>
<organism evidence="1 2">
    <name type="scientific">Gnathostoma spinigerum</name>
    <dbReference type="NCBI Taxonomy" id="75299"/>
    <lineage>
        <taxon>Eukaryota</taxon>
        <taxon>Metazoa</taxon>
        <taxon>Ecdysozoa</taxon>
        <taxon>Nematoda</taxon>
        <taxon>Chromadorea</taxon>
        <taxon>Rhabditida</taxon>
        <taxon>Spirurina</taxon>
        <taxon>Gnathostomatomorpha</taxon>
        <taxon>Gnathostomatoidea</taxon>
        <taxon>Gnathostomatidae</taxon>
        <taxon>Gnathostoma</taxon>
    </lineage>
</organism>
<name>A0ABD6EXA6_9BILA</name>
<sequence length="152" mass="17091">MVDFQWFNALSYFGLLKITHDGSDCVHLFFRSLQSKKIYIHLDSSCTETFNAIAFSHNQKIGIIIADSGNQVKWFDLGGSQCEDVTEGKGNALDRVEDAHPDANIITSSVKDNVENEIVHPCHSDAVVENKECMDIDNETRKSPRKRKTSNT</sequence>
<evidence type="ECO:0000313" key="2">
    <source>
        <dbReference type="Proteomes" id="UP001608902"/>
    </source>
</evidence>
<accession>A0ABD6EXA6</accession>
<dbReference type="Proteomes" id="UP001608902">
    <property type="component" value="Unassembled WGS sequence"/>
</dbReference>
<protein>
    <submittedName>
        <fullName evidence="1">Uncharacterized protein</fullName>
    </submittedName>
</protein>
<dbReference type="EMBL" id="JBGFUD010008098">
    <property type="protein sequence ID" value="MFH4981889.1"/>
    <property type="molecule type" value="Genomic_DNA"/>
</dbReference>
<evidence type="ECO:0000313" key="1">
    <source>
        <dbReference type="EMBL" id="MFH4981889.1"/>
    </source>
</evidence>
<dbReference type="AlphaFoldDB" id="A0ABD6EXA6"/>
<gene>
    <name evidence="1" type="ORF">AB6A40_008598</name>
</gene>